<evidence type="ECO:0000313" key="3">
    <source>
        <dbReference type="Proteomes" id="UP000033572"/>
    </source>
</evidence>
<dbReference type="RefSeq" id="WP_045253098.1">
    <property type="nucleotide sequence ID" value="NZ_CAKKLS010000051.1"/>
</dbReference>
<name>A0A0F0KWU6_9MICO</name>
<dbReference type="GeneID" id="94443030"/>
<reference evidence="2 3" key="1">
    <citation type="submission" date="2015-02" db="EMBL/GenBank/DDBJ databases">
        <title>Draft genome sequences of ten Microbacterium spp. with emphasis on heavy metal contaminated environments.</title>
        <authorList>
            <person name="Corretto E."/>
        </authorList>
    </citation>
    <scope>NUCLEOTIDE SEQUENCE [LARGE SCALE GENOMIC DNA]</scope>
    <source>
        <strain evidence="2 3">DSM 12966</strain>
    </source>
</reference>
<evidence type="ECO:0000259" key="1">
    <source>
        <dbReference type="Pfam" id="PF25355"/>
    </source>
</evidence>
<dbReference type="KEGG" id="mfol:DXT68_01365"/>
<accession>A0A0F0KWU6</accession>
<dbReference type="EMBL" id="JYIU01000031">
    <property type="protein sequence ID" value="KJL24570.1"/>
    <property type="molecule type" value="Genomic_DNA"/>
</dbReference>
<organism evidence="2 3">
    <name type="scientific">Microbacterium foliorum</name>
    <dbReference type="NCBI Taxonomy" id="104336"/>
    <lineage>
        <taxon>Bacteria</taxon>
        <taxon>Bacillati</taxon>
        <taxon>Actinomycetota</taxon>
        <taxon>Actinomycetes</taxon>
        <taxon>Micrococcales</taxon>
        <taxon>Microbacteriaceae</taxon>
        <taxon>Microbacterium</taxon>
    </lineage>
</organism>
<dbReference type="Pfam" id="PF25355">
    <property type="entry name" value="DUF7882"/>
    <property type="match status" value="1"/>
</dbReference>
<proteinExistence type="predicted"/>
<keyword evidence="3" id="KW-1185">Reference proteome</keyword>
<gene>
    <name evidence="2" type="ORF">RN50_00682</name>
</gene>
<evidence type="ECO:0000313" key="2">
    <source>
        <dbReference type="EMBL" id="KJL24570.1"/>
    </source>
</evidence>
<dbReference type="InterPro" id="IPR057204">
    <property type="entry name" value="DUF7882"/>
</dbReference>
<comment type="caution">
    <text evidence="2">The sequence shown here is derived from an EMBL/GenBank/DDBJ whole genome shotgun (WGS) entry which is preliminary data.</text>
</comment>
<sequence>MGYLTYGNTAERIEIDDQTLTHLRMVAMTKLRRNESFPLTLEMADGVIETLWVHASIPLRIAMDRPCAIDRDMVTAMMHAAGSAGGLDLTREEFASAVSTRRSLHAIGA</sequence>
<dbReference type="AlphaFoldDB" id="A0A0F0KWU6"/>
<dbReference type="PATRIC" id="fig|104336.4.peg.702"/>
<protein>
    <recommendedName>
        <fullName evidence="1">DUF7882 domain-containing protein</fullName>
    </recommendedName>
</protein>
<feature type="domain" description="DUF7882" evidence="1">
    <location>
        <begin position="1"/>
        <end position="92"/>
    </location>
</feature>
<dbReference type="Proteomes" id="UP000033572">
    <property type="component" value="Unassembled WGS sequence"/>
</dbReference>